<dbReference type="Proteomes" id="UP001157134">
    <property type="component" value="Unassembled WGS sequence"/>
</dbReference>
<evidence type="ECO:0000259" key="2">
    <source>
        <dbReference type="Pfam" id="PF08450"/>
    </source>
</evidence>
<dbReference type="InterPro" id="IPR013658">
    <property type="entry name" value="SGL"/>
</dbReference>
<evidence type="ECO:0000313" key="4">
    <source>
        <dbReference type="Proteomes" id="UP001157134"/>
    </source>
</evidence>
<sequence length="305" mass="34005">MTIHADFLFSISSQNELGEGVIWDNLTQTIWWTDIQASTIFQFNVAAREVVAHDMPERVGCFGFTNFDDVLIVAFASGFGLYNLTTKQIKWLAQPEINIEGNRFNDGKVDRHGNFWAGTLVEHRKTPEQTGSLYCLDSDFECHKKLTGIEISNSLCFSHRCELLYHGDSQAHCVYQYHLACDGQRESNQLTRKKALINTAQDVFPDGACVDEDGNVWSAQWGGSQVVCYSPEGEVLLNIPTPVSQPTCVAFGGPNLDWLIVTSAKESLSADDLNLQPQAGDVFIYQVKGTKGLVEPRFNLAQHFS</sequence>
<comment type="similarity">
    <text evidence="1">Belongs to the SMP-30/CGR1 family.</text>
</comment>
<dbReference type="Gene3D" id="2.120.10.30">
    <property type="entry name" value="TolB, C-terminal domain"/>
    <property type="match status" value="1"/>
</dbReference>
<keyword evidence="4" id="KW-1185">Reference proteome</keyword>
<name>A0ABQ6HGF0_9GAMM</name>
<dbReference type="PANTHER" id="PTHR10907">
    <property type="entry name" value="REGUCALCIN"/>
    <property type="match status" value="1"/>
</dbReference>
<accession>A0ABQ6HGF0</accession>
<dbReference type="RefSeq" id="WP_284298258.1">
    <property type="nucleotide sequence ID" value="NZ_BSSV01000004.1"/>
</dbReference>
<reference evidence="3 4" key="1">
    <citation type="submission" date="2023-03" db="EMBL/GenBank/DDBJ databases">
        <title>Thalassotalea loyana LMG 22536T draft genome sequence.</title>
        <authorList>
            <person name="Sawabe T."/>
        </authorList>
    </citation>
    <scope>NUCLEOTIDE SEQUENCE [LARGE SCALE GENOMIC DNA]</scope>
    <source>
        <strain evidence="3 4">LMG 22536</strain>
    </source>
</reference>
<dbReference type="InterPro" id="IPR005511">
    <property type="entry name" value="SMP-30"/>
</dbReference>
<comment type="caution">
    <text evidence="3">The sequence shown here is derived from an EMBL/GenBank/DDBJ whole genome shotgun (WGS) entry which is preliminary data.</text>
</comment>
<organism evidence="3 4">
    <name type="scientific">Thalassotalea loyana</name>
    <dbReference type="NCBI Taxonomy" id="280483"/>
    <lineage>
        <taxon>Bacteria</taxon>
        <taxon>Pseudomonadati</taxon>
        <taxon>Pseudomonadota</taxon>
        <taxon>Gammaproteobacteria</taxon>
        <taxon>Alteromonadales</taxon>
        <taxon>Colwelliaceae</taxon>
        <taxon>Thalassotalea</taxon>
    </lineage>
</organism>
<evidence type="ECO:0000256" key="1">
    <source>
        <dbReference type="ARBA" id="ARBA00008853"/>
    </source>
</evidence>
<dbReference type="EMBL" id="BSSV01000004">
    <property type="protein sequence ID" value="GLX85802.1"/>
    <property type="molecule type" value="Genomic_DNA"/>
</dbReference>
<dbReference type="PRINTS" id="PR01790">
    <property type="entry name" value="SMP30FAMILY"/>
</dbReference>
<proteinExistence type="inferred from homology"/>
<protein>
    <submittedName>
        <fullName evidence="3">Regucalcin-like protein</fullName>
    </submittedName>
</protein>
<dbReference type="SUPFAM" id="SSF63829">
    <property type="entry name" value="Calcium-dependent phosphotriesterase"/>
    <property type="match status" value="1"/>
</dbReference>
<gene>
    <name evidence="3" type="ORF">tloyanaT_20540</name>
</gene>
<dbReference type="InterPro" id="IPR011042">
    <property type="entry name" value="6-blade_b-propeller_TolB-like"/>
</dbReference>
<feature type="domain" description="SMP-30/Gluconolactonase/LRE-like region" evidence="2">
    <location>
        <begin position="17"/>
        <end position="264"/>
    </location>
</feature>
<dbReference type="PANTHER" id="PTHR10907:SF47">
    <property type="entry name" value="REGUCALCIN"/>
    <property type="match status" value="1"/>
</dbReference>
<dbReference type="Pfam" id="PF08450">
    <property type="entry name" value="SGL"/>
    <property type="match status" value="1"/>
</dbReference>
<evidence type="ECO:0000313" key="3">
    <source>
        <dbReference type="EMBL" id="GLX85802.1"/>
    </source>
</evidence>